<evidence type="ECO:0000256" key="2">
    <source>
        <dbReference type="SAM" id="MobiDB-lite"/>
    </source>
</evidence>
<feature type="coiled-coil region" evidence="1">
    <location>
        <begin position="115"/>
        <end position="142"/>
    </location>
</feature>
<evidence type="ECO:0000313" key="3">
    <source>
        <dbReference type="EMBL" id="KAJ4388992.1"/>
    </source>
</evidence>
<organism evidence="3 4">
    <name type="scientific">Gnomoniopsis smithogilvyi</name>
    <dbReference type="NCBI Taxonomy" id="1191159"/>
    <lineage>
        <taxon>Eukaryota</taxon>
        <taxon>Fungi</taxon>
        <taxon>Dikarya</taxon>
        <taxon>Ascomycota</taxon>
        <taxon>Pezizomycotina</taxon>
        <taxon>Sordariomycetes</taxon>
        <taxon>Sordariomycetidae</taxon>
        <taxon>Diaporthales</taxon>
        <taxon>Gnomoniaceae</taxon>
        <taxon>Gnomoniopsis</taxon>
    </lineage>
</organism>
<name>A0A9W8YN89_9PEZI</name>
<keyword evidence="1" id="KW-0175">Coiled coil</keyword>
<feature type="region of interest" description="Disordered" evidence="2">
    <location>
        <begin position="143"/>
        <end position="162"/>
    </location>
</feature>
<comment type="caution">
    <text evidence="3">The sequence shown here is derived from an EMBL/GenBank/DDBJ whole genome shotgun (WGS) entry which is preliminary data.</text>
</comment>
<protein>
    <submittedName>
        <fullName evidence="3">Uncharacterized protein</fullName>
    </submittedName>
</protein>
<sequence length="162" mass="18870">MNARAFTLAGRAIRPSTRCLVVPRPLQRRFASSEQQPSHLAQFYKTFTRPVAKVLLMAFFTYQLAYWAWVKLEADEIMAEREAYIAQLEDEIAFYNLPENKGELVRPRPVTEDRLRDMQMQLMLLEKRNAEVLAARAQAEKDGLKGHETSGQKKTAPWWKVW</sequence>
<evidence type="ECO:0000313" key="4">
    <source>
        <dbReference type="Proteomes" id="UP001140453"/>
    </source>
</evidence>
<dbReference type="Proteomes" id="UP001140453">
    <property type="component" value="Unassembled WGS sequence"/>
</dbReference>
<reference evidence="3" key="1">
    <citation type="submission" date="2022-10" db="EMBL/GenBank/DDBJ databases">
        <title>Tapping the CABI collections for fungal endophytes: first genome assemblies for Collariella, Neodidymelliopsis, Ascochyta clinopodiicola, Didymella pomorum, Didymosphaeria variabile, Neocosmospora piperis and Neocucurbitaria cava.</title>
        <authorList>
            <person name="Hill R."/>
        </authorList>
    </citation>
    <scope>NUCLEOTIDE SEQUENCE</scope>
    <source>
        <strain evidence="3">IMI 355082</strain>
    </source>
</reference>
<proteinExistence type="predicted"/>
<gene>
    <name evidence="3" type="ORF">N0V93_006454</name>
</gene>
<dbReference type="AlphaFoldDB" id="A0A9W8YN89"/>
<accession>A0A9W8YN89</accession>
<dbReference type="OrthoDB" id="2120024at2759"/>
<evidence type="ECO:0000256" key="1">
    <source>
        <dbReference type="SAM" id="Coils"/>
    </source>
</evidence>
<keyword evidence="4" id="KW-1185">Reference proteome</keyword>
<dbReference type="EMBL" id="JAPEVB010000004">
    <property type="protein sequence ID" value="KAJ4388992.1"/>
    <property type="molecule type" value="Genomic_DNA"/>
</dbReference>